<dbReference type="Gene3D" id="3.40.630.30">
    <property type="match status" value="1"/>
</dbReference>
<sequence length="115" mass="13590">MLTRYKRSHEKVAMGLLAFMPEERNVKQLRKTMELYNDHPDWQLFFWKANDYYVGIIGVHIEDDEFFTVQHITVIPSFRGEGIGHKMVESVEKLMGNRKPRPSEATKAFLMKCRV</sequence>
<dbReference type="OrthoDB" id="2189687at2"/>
<name>A0A1C7EE13_9BACL</name>
<keyword evidence="3" id="KW-1185">Reference proteome</keyword>
<reference evidence="2" key="1">
    <citation type="submission" date="2016-10" db="EMBL/GenBank/DDBJ databases">
        <authorList>
            <person name="See-Too W.S."/>
        </authorList>
    </citation>
    <scope>NUCLEOTIDE SEQUENCE</scope>
    <source>
        <strain evidence="2">DSM 22276</strain>
    </source>
</reference>
<dbReference type="SUPFAM" id="SSF55729">
    <property type="entry name" value="Acyl-CoA N-acyltransferases (Nat)"/>
    <property type="match status" value="1"/>
</dbReference>
<dbReference type="CDD" id="cd04301">
    <property type="entry name" value="NAT_SF"/>
    <property type="match status" value="1"/>
</dbReference>
<dbReference type="GO" id="GO:0016747">
    <property type="term" value="F:acyltransferase activity, transferring groups other than amino-acyl groups"/>
    <property type="evidence" value="ECO:0007669"/>
    <property type="project" value="InterPro"/>
</dbReference>
<feature type="domain" description="N-acetyltransferase" evidence="1">
    <location>
        <begin position="27"/>
        <end position="98"/>
    </location>
</feature>
<dbReference type="Pfam" id="PF00583">
    <property type="entry name" value="Acetyltransf_1"/>
    <property type="match status" value="1"/>
</dbReference>
<dbReference type="InterPro" id="IPR016181">
    <property type="entry name" value="Acyl_CoA_acyltransferase"/>
</dbReference>
<evidence type="ECO:0000259" key="1">
    <source>
        <dbReference type="Pfam" id="PF00583"/>
    </source>
</evidence>
<protein>
    <submittedName>
        <fullName evidence="2">GNAT family N-acetyltransferase</fullName>
    </submittedName>
</protein>
<gene>
    <name evidence="2" type="ORF">BCM40_00775</name>
</gene>
<evidence type="ECO:0000313" key="3">
    <source>
        <dbReference type="Proteomes" id="UP000092495"/>
    </source>
</evidence>
<dbReference type="AlphaFoldDB" id="A0A1C7EE13"/>
<proteinExistence type="predicted"/>
<dbReference type="InterPro" id="IPR000182">
    <property type="entry name" value="GNAT_dom"/>
</dbReference>
<dbReference type="Proteomes" id="UP000092495">
    <property type="component" value="Chromosome"/>
</dbReference>
<evidence type="ECO:0000313" key="2">
    <source>
        <dbReference type="EMBL" id="ANU21955.1"/>
    </source>
</evidence>
<accession>A0A1C7EE13</accession>
<organism evidence="2 3">
    <name type="scientific">Planococcus donghaensis</name>
    <dbReference type="NCBI Taxonomy" id="414778"/>
    <lineage>
        <taxon>Bacteria</taxon>
        <taxon>Bacillati</taxon>
        <taxon>Bacillota</taxon>
        <taxon>Bacilli</taxon>
        <taxon>Bacillales</taxon>
        <taxon>Caryophanaceae</taxon>
        <taxon>Planococcus</taxon>
    </lineage>
</organism>
<dbReference type="KEGG" id="pdg:BCM40_00775"/>
<dbReference type="STRING" id="414778.BCM40_00775"/>
<dbReference type="RefSeq" id="WP_065525089.1">
    <property type="nucleotide sequence ID" value="NZ_CP016543.2"/>
</dbReference>
<dbReference type="EMBL" id="CP016543">
    <property type="protein sequence ID" value="ANU21955.1"/>
    <property type="molecule type" value="Genomic_DNA"/>
</dbReference>